<proteinExistence type="predicted"/>
<sequence length="122" mass="13225">MLVLTDVGLTVTNLPADECNSTCDSAGIEERTASFASAPGKLGRRRLRSDSQQSSICGWLWREGASQTHLRAVGILDGDDTLVEYGDEALRKVPRLRDGKDTKMSSSVSFRFIDASGETPFA</sequence>
<name>A0AAI9ULU5_9PEZI</name>
<dbReference type="EMBL" id="MLGG01000012">
    <property type="protein sequence ID" value="KAK1460878.1"/>
    <property type="molecule type" value="Genomic_DNA"/>
</dbReference>
<organism evidence="1 2">
    <name type="scientific">Colletotrichum melonis</name>
    <dbReference type="NCBI Taxonomy" id="1209925"/>
    <lineage>
        <taxon>Eukaryota</taxon>
        <taxon>Fungi</taxon>
        <taxon>Dikarya</taxon>
        <taxon>Ascomycota</taxon>
        <taxon>Pezizomycotina</taxon>
        <taxon>Sordariomycetes</taxon>
        <taxon>Hypocreomycetidae</taxon>
        <taxon>Glomerellales</taxon>
        <taxon>Glomerellaceae</taxon>
        <taxon>Colletotrichum</taxon>
        <taxon>Colletotrichum acutatum species complex</taxon>
    </lineage>
</organism>
<keyword evidence="2" id="KW-1185">Reference proteome</keyword>
<evidence type="ECO:0000313" key="2">
    <source>
        <dbReference type="Proteomes" id="UP001239795"/>
    </source>
</evidence>
<accession>A0AAI9ULU5</accession>
<protein>
    <submittedName>
        <fullName evidence="1">Uncharacterized protein</fullName>
    </submittedName>
</protein>
<dbReference type="Proteomes" id="UP001239795">
    <property type="component" value="Unassembled WGS sequence"/>
</dbReference>
<reference evidence="1 2" key="1">
    <citation type="submission" date="2016-10" db="EMBL/GenBank/DDBJ databases">
        <title>The genome sequence of Colletotrichum fioriniae PJ7.</title>
        <authorList>
            <person name="Baroncelli R."/>
        </authorList>
    </citation>
    <scope>NUCLEOTIDE SEQUENCE [LARGE SCALE GENOMIC DNA]</scope>
    <source>
        <strain evidence="1">Col 31</strain>
    </source>
</reference>
<gene>
    <name evidence="1" type="ORF">CMEL01_15175</name>
</gene>
<dbReference type="AlphaFoldDB" id="A0AAI9ULU5"/>
<evidence type="ECO:0000313" key="1">
    <source>
        <dbReference type="EMBL" id="KAK1460878.1"/>
    </source>
</evidence>
<comment type="caution">
    <text evidence="1">The sequence shown here is derived from an EMBL/GenBank/DDBJ whole genome shotgun (WGS) entry which is preliminary data.</text>
</comment>